<reference evidence="1" key="1">
    <citation type="submission" date="2018-06" db="EMBL/GenBank/DDBJ databases">
        <authorList>
            <person name="Zhirakovskaya E."/>
        </authorList>
    </citation>
    <scope>NUCLEOTIDE SEQUENCE</scope>
</reference>
<dbReference type="Pfam" id="PF04820">
    <property type="entry name" value="Trp_halogenase"/>
    <property type="match status" value="1"/>
</dbReference>
<dbReference type="AlphaFoldDB" id="A0A3B0RSP3"/>
<dbReference type="Gene3D" id="3.50.50.60">
    <property type="entry name" value="FAD/NAD(P)-binding domain"/>
    <property type="match status" value="1"/>
</dbReference>
<protein>
    <submittedName>
        <fullName evidence="1">Uncharacterized protein</fullName>
    </submittedName>
</protein>
<evidence type="ECO:0000313" key="1">
    <source>
        <dbReference type="EMBL" id="VAV95187.1"/>
    </source>
</evidence>
<organism evidence="1">
    <name type="scientific">hydrothermal vent metagenome</name>
    <dbReference type="NCBI Taxonomy" id="652676"/>
    <lineage>
        <taxon>unclassified sequences</taxon>
        <taxon>metagenomes</taxon>
        <taxon>ecological metagenomes</taxon>
    </lineage>
</organism>
<sequence>DGIYDEVLEFLNLHYCLSTRTDTAFWREVQKPEHVLDGLAEKLELWKLKPPGDMDFTRPLQLFSLQSHEYILFGMGAGAKQIPQPARAATISDLSDSIAKSLARLPKHETWLASL</sequence>
<accession>A0A3B0RSP3</accession>
<gene>
    <name evidence="1" type="ORF">MNBD_ALPHA06-1908</name>
</gene>
<name>A0A3B0RSP3_9ZZZZ</name>
<dbReference type="GO" id="GO:0004497">
    <property type="term" value="F:monooxygenase activity"/>
    <property type="evidence" value="ECO:0007669"/>
    <property type="project" value="InterPro"/>
</dbReference>
<dbReference type="InterPro" id="IPR006905">
    <property type="entry name" value="Flavin_halogenase"/>
</dbReference>
<proteinExistence type="predicted"/>
<dbReference type="EMBL" id="UOEE01000198">
    <property type="protein sequence ID" value="VAV95187.1"/>
    <property type="molecule type" value="Genomic_DNA"/>
</dbReference>
<feature type="non-terminal residue" evidence="1">
    <location>
        <position position="1"/>
    </location>
</feature>
<dbReference type="InterPro" id="IPR036188">
    <property type="entry name" value="FAD/NAD-bd_sf"/>
</dbReference>